<dbReference type="EMBL" id="JBBXMP010000002">
    <property type="protein sequence ID" value="KAL0072058.1"/>
    <property type="molecule type" value="Genomic_DNA"/>
</dbReference>
<feature type="compositionally biased region" description="Acidic residues" evidence="1">
    <location>
        <begin position="243"/>
        <end position="260"/>
    </location>
</feature>
<feature type="region of interest" description="Disordered" evidence="1">
    <location>
        <begin position="228"/>
        <end position="358"/>
    </location>
</feature>
<feature type="compositionally biased region" description="Low complexity" evidence="1">
    <location>
        <begin position="310"/>
        <end position="323"/>
    </location>
</feature>
<feature type="region of interest" description="Disordered" evidence="1">
    <location>
        <begin position="18"/>
        <end position="44"/>
    </location>
</feature>
<dbReference type="Gene3D" id="1.20.900.10">
    <property type="entry name" value="Dbl homology (DH) domain"/>
    <property type="match status" value="1"/>
</dbReference>
<dbReference type="PROSITE" id="PS50010">
    <property type="entry name" value="DH_2"/>
    <property type="match status" value="1"/>
</dbReference>
<evidence type="ECO:0000313" key="4">
    <source>
        <dbReference type="Proteomes" id="UP001437256"/>
    </source>
</evidence>
<comment type="caution">
    <text evidence="3">The sequence shown here is derived from an EMBL/GenBank/DDBJ whole genome shotgun (WGS) entry which is preliminary data.</text>
</comment>
<dbReference type="InterPro" id="IPR000219">
    <property type="entry name" value="DH_dom"/>
</dbReference>
<keyword evidence="4" id="KW-1185">Reference proteome</keyword>
<feature type="compositionally biased region" description="Low complexity" evidence="1">
    <location>
        <begin position="18"/>
        <end position="33"/>
    </location>
</feature>
<evidence type="ECO:0000256" key="1">
    <source>
        <dbReference type="SAM" id="MobiDB-lite"/>
    </source>
</evidence>
<feature type="compositionally biased region" description="Basic and acidic residues" evidence="1">
    <location>
        <begin position="267"/>
        <end position="281"/>
    </location>
</feature>
<evidence type="ECO:0000259" key="2">
    <source>
        <dbReference type="PROSITE" id="PS50010"/>
    </source>
</evidence>
<sequence>MDDPPQLNLSFESTSLSLPLSLPATPTSPITPLDPKPKKSNPLNDLIDTEKAYSDLLGGVIKKVAAAWSRSNMPPKKLDTMFRSIESVYRSNRSLLSKLKEIGTSSPKALGDLLIRWVDDLEGPYTNYCTQYRSGFDEWDPVKSNARLAPILATFSAVNPPPSSDTSLWTLDDLFLLPKGRLKYYKKLYTRLLKSTQAGRSDHRLLVNALDKLEKLLKILDERENEQVVTPIMPERPLSPETKDEEEEDEDKDKDMDMDDAVVNARVSKDEPEPTVVRDSDVAPTSTSEGSSFRGSEGSGFERLSQDPPSSSTSRGSSSTMTTPVTDLERRLLTQRTLDIFTMNPKAISSPPHSSTTG</sequence>
<dbReference type="InterPro" id="IPR035899">
    <property type="entry name" value="DBL_dom_sf"/>
</dbReference>
<dbReference type="PANTHER" id="PTHR45924">
    <property type="entry name" value="FI17866P1"/>
    <property type="match status" value="1"/>
</dbReference>
<name>A0ABR3AEA4_9AGAR</name>
<proteinExistence type="predicted"/>
<feature type="compositionally biased region" description="Low complexity" evidence="1">
    <location>
        <begin position="285"/>
        <end position="303"/>
    </location>
</feature>
<organism evidence="3 4">
    <name type="scientific">Marasmius tenuissimus</name>
    <dbReference type="NCBI Taxonomy" id="585030"/>
    <lineage>
        <taxon>Eukaryota</taxon>
        <taxon>Fungi</taxon>
        <taxon>Dikarya</taxon>
        <taxon>Basidiomycota</taxon>
        <taxon>Agaricomycotina</taxon>
        <taxon>Agaricomycetes</taxon>
        <taxon>Agaricomycetidae</taxon>
        <taxon>Agaricales</taxon>
        <taxon>Marasmiineae</taxon>
        <taxon>Marasmiaceae</taxon>
        <taxon>Marasmius</taxon>
    </lineage>
</organism>
<gene>
    <name evidence="3" type="ORF">AAF712_000981</name>
</gene>
<dbReference type="Pfam" id="PF00621">
    <property type="entry name" value="RhoGEF"/>
    <property type="match status" value="1"/>
</dbReference>
<dbReference type="PANTHER" id="PTHR45924:SF2">
    <property type="entry name" value="FI17866P1"/>
    <property type="match status" value="1"/>
</dbReference>
<dbReference type="SMART" id="SM00325">
    <property type="entry name" value="RhoGEF"/>
    <property type="match status" value="1"/>
</dbReference>
<accession>A0ABR3AEA4</accession>
<dbReference type="SUPFAM" id="SSF48065">
    <property type="entry name" value="DBL homology domain (DH-domain)"/>
    <property type="match status" value="1"/>
</dbReference>
<feature type="domain" description="DH" evidence="2">
    <location>
        <begin position="38"/>
        <end position="223"/>
    </location>
</feature>
<protein>
    <recommendedName>
        <fullName evidence="2">DH domain-containing protein</fullName>
    </recommendedName>
</protein>
<reference evidence="3 4" key="1">
    <citation type="submission" date="2024-05" db="EMBL/GenBank/DDBJ databases">
        <title>A draft genome resource for the thread blight pathogen Marasmius tenuissimus strain MS-2.</title>
        <authorList>
            <person name="Yulfo-Soto G.E."/>
            <person name="Baruah I.K."/>
            <person name="Amoako-Attah I."/>
            <person name="Bukari Y."/>
            <person name="Meinhardt L.W."/>
            <person name="Bailey B.A."/>
            <person name="Cohen S.P."/>
        </authorList>
    </citation>
    <scope>NUCLEOTIDE SEQUENCE [LARGE SCALE GENOMIC DNA]</scope>
    <source>
        <strain evidence="3 4">MS-2</strain>
    </source>
</reference>
<evidence type="ECO:0000313" key="3">
    <source>
        <dbReference type="EMBL" id="KAL0072058.1"/>
    </source>
</evidence>
<dbReference type="Proteomes" id="UP001437256">
    <property type="component" value="Unassembled WGS sequence"/>
</dbReference>